<name>A0A9W8TQR4_9PEZI</name>
<feature type="region of interest" description="Disordered" evidence="1">
    <location>
        <begin position="17"/>
        <end position="41"/>
    </location>
</feature>
<gene>
    <name evidence="4" type="ORF">NPX13_g2818</name>
</gene>
<dbReference type="EMBL" id="JANPWZ010000315">
    <property type="protein sequence ID" value="KAJ3577751.1"/>
    <property type="molecule type" value="Genomic_DNA"/>
</dbReference>
<sequence length="313" mass="35362">MWPFRSYLLPFWNPAGSSRVPPKRSELPRPAPPHASDQRTCANRPAAVEDYRAGYPQYTALLAAHDPYFLCRRFNKLRALVLLRKQDRLSVLEQTLEKVDQQESSPLFLGKSRLDKNHDRLSLLTEIESTLQDYDQFIERTHRMLSFASAQPRDVESLRNWLGGTGCLAREETEYLTSPELMSLAPAVDTATTKLEAWIEDKLIRHYHGFRKGTFHDISNDPNVYIYSGPLIRQAAKALLLFLITILLLTPVVICNIINATSSRIVIVIASIISYLLILSSLTKSRTMELTLAGATYATVLIVFVSGTNAIQE</sequence>
<keyword evidence="2" id="KW-0812">Transmembrane</keyword>
<feature type="domain" description="DUF6594" evidence="3">
    <location>
        <begin position="55"/>
        <end position="301"/>
    </location>
</feature>
<dbReference type="Proteomes" id="UP001148614">
    <property type="component" value="Unassembled WGS sequence"/>
</dbReference>
<feature type="transmembrane region" description="Helical" evidence="2">
    <location>
        <begin position="290"/>
        <end position="311"/>
    </location>
</feature>
<evidence type="ECO:0000313" key="4">
    <source>
        <dbReference type="EMBL" id="KAJ3577751.1"/>
    </source>
</evidence>
<comment type="caution">
    <text evidence="4">The sequence shown here is derived from an EMBL/GenBank/DDBJ whole genome shotgun (WGS) entry which is preliminary data.</text>
</comment>
<evidence type="ECO:0000259" key="3">
    <source>
        <dbReference type="Pfam" id="PF20237"/>
    </source>
</evidence>
<keyword evidence="2" id="KW-0472">Membrane</keyword>
<keyword evidence="2" id="KW-1133">Transmembrane helix</keyword>
<reference evidence="4" key="1">
    <citation type="submission" date="2022-07" db="EMBL/GenBank/DDBJ databases">
        <title>Genome Sequence of Xylaria arbuscula.</title>
        <authorList>
            <person name="Buettner E."/>
        </authorList>
    </citation>
    <scope>NUCLEOTIDE SEQUENCE</scope>
    <source>
        <strain evidence="4">VT107</strain>
    </source>
</reference>
<dbReference type="Pfam" id="PF20237">
    <property type="entry name" value="DUF6594"/>
    <property type="match status" value="1"/>
</dbReference>
<dbReference type="InterPro" id="IPR046529">
    <property type="entry name" value="DUF6594"/>
</dbReference>
<organism evidence="4 5">
    <name type="scientific">Xylaria arbuscula</name>
    <dbReference type="NCBI Taxonomy" id="114810"/>
    <lineage>
        <taxon>Eukaryota</taxon>
        <taxon>Fungi</taxon>
        <taxon>Dikarya</taxon>
        <taxon>Ascomycota</taxon>
        <taxon>Pezizomycotina</taxon>
        <taxon>Sordariomycetes</taxon>
        <taxon>Xylariomycetidae</taxon>
        <taxon>Xylariales</taxon>
        <taxon>Xylariaceae</taxon>
        <taxon>Xylaria</taxon>
    </lineage>
</organism>
<evidence type="ECO:0000313" key="5">
    <source>
        <dbReference type="Proteomes" id="UP001148614"/>
    </source>
</evidence>
<evidence type="ECO:0000256" key="1">
    <source>
        <dbReference type="SAM" id="MobiDB-lite"/>
    </source>
</evidence>
<dbReference type="PANTHER" id="PTHR34502:SF5">
    <property type="entry name" value="DUF6594 DOMAIN-CONTAINING PROTEIN"/>
    <property type="match status" value="1"/>
</dbReference>
<evidence type="ECO:0000256" key="2">
    <source>
        <dbReference type="SAM" id="Phobius"/>
    </source>
</evidence>
<accession>A0A9W8TQR4</accession>
<feature type="transmembrane region" description="Helical" evidence="2">
    <location>
        <begin position="238"/>
        <end position="259"/>
    </location>
</feature>
<keyword evidence="5" id="KW-1185">Reference proteome</keyword>
<protein>
    <recommendedName>
        <fullName evidence="3">DUF6594 domain-containing protein</fullName>
    </recommendedName>
</protein>
<dbReference type="AlphaFoldDB" id="A0A9W8TQR4"/>
<dbReference type="PANTHER" id="PTHR34502">
    <property type="entry name" value="DUF6594 DOMAIN-CONTAINING PROTEIN-RELATED"/>
    <property type="match status" value="1"/>
</dbReference>
<feature type="transmembrane region" description="Helical" evidence="2">
    <location>
        <begin position="265"/>
        <end position="283"/>
    </location>
</feature>
<proteinExistence type="predicted"/>